<keyword evidence="2" id="KW-1185">Reference proteome</keyword>
<evidence type="ECO:0000256" key="1">
    <source>
        <dbReference type="SAM" id="SignalP"/>
    </source>
</evidence>
<sequence length="211" mass="24537">MLGSPVFRLLLLLSIGTALAERSHRIVAKWNQLQEQNPSSLWKRQSVSPTDADMLMLNNTFWKLLEMTRPYSDAHPIDLKEYLADHLNDEYELFHANADHASKKDDYAKRFTGKLFEMFTDPEEISKWKTLEEKIFVIGTLLRSRLNTYEASWIVKNDGTRKQKEDDIQKVVATVISSPQIGPKEQTLRFDHAAEQIMGILYPKKRKENGW</sequence>
<keyword evidence="1" id="KW-0732">Signal</keyword>
<organism evidence="2 3">
    <name type="scientific">Mesorhabditis belari</name>
    <dbReference type="NCBI Taxonomy" id="2138241"/>
    <lineage>
        <taxon>Eukaryota</taxon>
        <taxon>Metazoa</taxon>
        <taxon>Ecdysozoa</taxon>
        <taxon>Nematoda</taxon>
        <taxon>Chromadorea</taxon>
        <taxon>Rhabditida</taxon>
        <taxon>Rhabditina</taxon>
        <taxon>Rhabditomorpha</taxon>
        <taxon>Rhabditoidea</taxon>
        <taxon>Rhabditidae</taxon>
        <taxon>Mesorhabditinae</taxon>
        <taxon>Mesorhabditis</taxon>
    </lineage>
</organism>
<feature type="signal peptide" evidence="1">
    <location>
        <begin position="1"/>
        <end position="20"/>
    </location>
</feature>
<dbReference type="AlphaFoldDB" id="A0AAF3J3V4"/>
<proteinExistence type="predicted"/>
<name>A0AAF3J3V4_9BILA</name>
<protein>
    <submittedName>
        <fullName evidence="3">Uncharacterized protein</fullName>
    </submittedName>
</protein>
<evidence type="ECO:0000313" key="2">
    <source>
        <dbReference type="Proteomes" id="UP000887575"/>
    </source>
</evidence>
<accession>A0AAF3J3V4</accession>
<feature type="chain" id="PRO_5042260743" evidence="1">
    <location>
        <begin position="21"/>
        <end position="211"/>
    </location>
</feature>
<reference evidence="3" key="1">
    <citation type="submission" date="2024-02" db="UniProtKB">
        <authorList>
            <consortium name="WormBaseParasite"/>
        </authorList>
    </citation>
    <scope>IDENTIFICATION</scope>
</reference>
<evidence type="ECO:0000313" key="3">
    <source>
        <dbReference type="WBParaSite" id="MBELARI_LOCUS14533"/>
    </source>
</evidence>
<dbReference type="Proteomes" id="UP000887575">
    <property type="component" value="Unassembled WGS sequence"/>
</dbReference>
<dbReference type="WBParaSite" id="MBELARI_LOCUS14533">
    <property type="protein sequence ID" value="MBELARI_LOCUS14533"/>
    <property type="gene ID" value="MBELARI_LOCUS14533"/>
</dbReference>